<evidence type="ECO:0000313" key="2">
    <source>
        <dbReference type="EMBL" id="SQD78544.1"/>
    </source>
</evidence>
<dbReference type="KEGG" id="mya:MORIYA_2066"/>
<proteinExistence type="predicted"/>
<evidence type="ECO:0000259" key="1">
    <source>
        <dbReference type="Pfam" id="PF20276"/>
    </source>
</evidence>
<keyword evidence="3" id="KW-1185">Reference proteome</keyword>
<reference evidence="3" key="1">
    <citation type="submission" date="2018-05" db="EMBL/GenBank/DDBJ databases">
        <authorList>
            <person name="Cea G.-C."/>
            <person name="William W."/>
        </authorList>
    </citation>
    <scope>NUCLEOTIDE SEQUENCE [LARGE SCALE GENOMIC DNA]</scope>
    <source>
        <strain evidence="3">DB21MT 5</strain>
    </source>
</reference>
<gene>
    <name evidence="2" type="ORF">MORIYA_2066</name>
</gene>
<sequence>MVDQVGNIEMAHPHTAITSYSGYIYQGKIALLHCLRLIEQAPEESRRLKLQIESIEDFAILNTDNTCKSLHQVKARKDRLFSDYRPDVEKLRDKANLHEDSEPFFHVSLPLRLIPSTFTSEYSPITFYQYFDTNDSPVDHCPLESVDMFIEHQIKKVYQVVFPDEEYRASNDYLIKSRQFLEDIIIKHVIDVHREIQQSTVTGAVQSRVAASRYIEFDRILEILTQDLTDRYLDESYFHYLLLKDAGTYFHDYCQNVEDNNANTLLKLNYYFSKFNALNPSSLTKFIRAIAPHKKVGFNNISQYKDNTFNRDDFKRGLLKVLDQMAQSEFDESLQLPSFFFWKNDDEYLYPTAIHDHPDDAEELCIEIIEASIADDVNFLFEGGKLVNRHINCQSIFSSVVVGNQIEFNLEDEFSSDLNENRINSFRNVSLISIAEANRVIND</sequence>
<name>A0A330LNH8_9GAMM</name>
<dbReference type="RefSeq" id="WP_112714708.1">
    <property type="nucleotide sequence ID" value="NZ_LS483250.1"/>
</dbReference>
<feature type="domain" description="ABC-three component systems C-terminal" evidence="1">
    <location>
        <begin position="125"/>
        <end position="390"/>
    </location>
</feature>
<organism evidence="2 3">
    <name type="scientific">Moritella yayanosii</name>
    <dbReference type="NCBI Taxonomy" id="69539"/>
    <lineage>
        <taxon>Bacteria</taxon>
        <taxon>Pseudomonadati</taxon>
        <taxon>Pseudomonadota</taxon>
        <taxon>Gammaproteobacteria</taxon>
        <taxon>Alteromonadales</taxon>
        <taxon>Moritellaceae</taxon>
        <taxon>Moritella</taxon>
    </lineage>
</organism>
<dbReference type="Pfam" id="PF20276">
    <property type="entry name" value="CTD1"/>
    <property type="match status" value="1"/>
</dbReference>
<dbReference type="AlphaFoldDB" id="A0A330LNH8"/>
<dbReference type="EMBL" id="LS483250">
    <property type="protein sequence ID" value="SQD78544.1"/>
    <property type="molecule type" value="Genomic_DNA"/>
</dbReference>
<protein>
    <recommendedName>
        <fullName evidence="1">ABC-three component systems C-terminal domain-containing protein</fullName>
    </recommendedName>
</protein>
<accession>A0A330LNH8</accession>
<dbReference type="InterPro" id="IPR046920">
    <property type="entry name" value="ABC-3C_CTD1"/>
</dbReference>
<dbReference type="Proteomes" id="UP000250163">
    <property type="component" value="Chromosome MORIYA"/>
</dbReference>
<evidence type="ECO:0000313" key="3">
    <source>
        <dbReference type="Proteomes" id="UP000250163"/>
    </source>
</evidence>
<dbReference type="OrthoDB" id="9149748at2"/>